<dbReference type="GO" id="GO:0016787">
    <property type="term" value="F:hydrolase activity"/>
    <property type="evidence" value="ECO:0007669"/>
    <property type="project" value="InterPro"/>
</dbReference>
<dbReference type="AlphaFoldDB" id="A0A2U2P5W1"/>
<dbReference type="RefSeq" id="WP_088745320.1">
    <property type="nucleotide sequence ID" value="NZ_CAXTPZ010000003.1"/>
</dbReference>
<dbReference type="Gene3D" id="3.40.50.1820">
    <property type="entry name" value="alpha/beta hydrolase"/>
    <property type="match status" value="1"/>
</dbReference>
<dbReference type="GeneID" id="56787928"/>
<evidence type="ECO:0000313" key="3">
    <source>
        <dbReference type="Proteomes" id="UP000253498"/>
    </source>
</evidence>
<reference evidence="2 3" key="1">
    <citation type="submission" date="2015-06" db="EMBL/GenBank/DDBJ databases">
        <title>The Genome Sequence of Enterococcus hirae 88EA1.</title>
        <authorList>
            <consortium name="The Broad Institute Genomics Platform"/>
            <consortium name="The Broad Institute Genome Sequencing Center for Infectious Disease"/>
            <person name="Earl A.M."/>
            <person name="Van Tyne D."/>
            <person name="Lebreton F."/>
            <person name="Saavedra J.T."/>
            <person name="Gilmore M.S."/>
            <person name="Manson McGuire A."/>
            <person name="Clock S."/>
            <person name="Crupain M."/>
            <person name="Rangan U."/>
            <person name="Young S."/>
            <person name="Abouelleil A."/>
            <person name="Cao P."/>
            <person name="Chapman S.B."/>
            <person name="Griggs A."/>
            <person name="Priest M."/>
            <person name="Shea T."/>
            <person name="Wortman J."/>
            <person name="Nusbaum C."/>
            <person name="Birren B."/>
        </authorList>
    </citation>
    <scope>NUCLEOTIDE SEQUENCE [LARGE SCALE GENOMIC DNA]</scope>
    <source>
        <strain evidence="2 3">88EA1</strain>
    </source>
</reference>
<evidence type="ECO:0000313" key="2">
    <source>
        <dbReference type="EMBL" id="RBT70513.1"/>
    </source>
</evidence>
<dbReference type="Proteomes" id="UP000253498">
    <property type="component" value="Unassembled WGS sequence"/>
</dbReference>
<dbReference type="SUPFAM" id="SSF53474">
    <property type="entry name" value="alpha/beta-Hydrolases"/>
    <property type="match status" value="1"/>
</dbReference>
<sequence length="202" mass="22838">MEYFFQAGKQTSRNLLLLHGTGGDEYSLLETAQFLEPDATILSFRGSIKEDGMNRFFRRNGLNQFDYQSLAEETALLYHEISAVSQKENISLHDWVIVGYSNGANIAAHLLLSRNTELRKGILFHPMSLNVNYPAKVMTDTQIWLSYSKTDPIVSSIAITNLIKDFEMQKAHLTFQETFTGHQLTKAELIAAKSWLSSLSVN</sequence>
<protein>
    <recommendedName>
        <fullName evidence="1">Phospholipase/carboxylesterase/thioesterase domain-containing protein</fullName>
    </recommendedName>
</protein>
<feature type="domain" description="Phospholipase/carboxylesterase/thioesterase" evidence="1">
    <location>
        <begin position="9"/>
        <end position="197"/>
    </location>
</feature>
<comment type="caution">
    <text evidence="2">The sequence shown here is derived from an EMBL/GenBank/DDBJ whole genome shotgun (WGS) entry which is preliminary data.</text>
</comment>
<organism evidence="2 3">
    <name type="scientific">Enterococcus hirae</name>
    <dbReference type="NCBI Taxonomy" id="1354"/>
    <lineage>
        <taxon>Bacteria</taxon>
        <taxon>Bacillati</taxon>
        <taxon>Bacillota</taxon>
        <taxon>Bacilli</taxon>
        <taxon>Lactobacillales</taxon>
        <taxon>Enterococcaceae</taxon>
        <taxon>Enterococcus</taxon>
    </lineage>
</organism>
<evidence type="ECO:0000259" key="1">
    <source>
        <dbReference type="Pfam" id="PF02230"/>
    </source>
</evidence>
<gene>
    <name evidence="2" type="ORF">EB03_00379</name>
</gene>
<accession>A0A2U2P5W1</accession>
<dbReference type="Pfam" id="PF02230">
    <property type="entry name" value="Abhydrolase_2"/>
    <property type="match status" value="1"/>
</dbReference>
<name>A0A2U2P5W1_ENTHR</name>
<dbReference type="InterPro" id="IPR003140">
    <property type="entry name" value="PLipase/COase/thioEstase"/>
</dbReference>
<dbReference type="InterPro" id="IPR029058">
    <property type="entry name" value="AB_hydrolase_fold"/>
</dbReference>
<proteinExistence type="predicted"/>
<dbReference type="EMBL" id="LESJ01000002">
    <property type="protein sequence ID" value="RBT70513.1"/>
    <property type="molecule type" value="Genomic_DNA"/>
</dbReference>